<evidence type="ECO:0000256" key="2">
    <source>
        <dbReference type="ARBA" id="ARBA00007783"/>
    </source>
</evidence>
<evidence type="ECO:0000313" key="10">
    <source>
        <dbReference type="EMBL" id="REG11488.1"/>
    </source>
</evidence>
<evidence type="ECO:0000256" key="4">
    <source>
        <dbReference type="ARBA" id="ARBA00022475"/>
    </source>
</evidence>
<dbReference type="AlphaFoldDB" id="A0A347ZRM6"/>
<dbReference type="InterPro" id="IPR013525">
    <property type="entry name" value="ABC2_TM"/>
</dbReference>
<proteinExistence type="inferred from homology"/>
<keyword evidence="5 8" id="KW-0812">Transmembrane</keyword>
<dbReference type="GO" id="GO:0140359">
    <property type="term" value="F:ABC-type transporter activity"/>
    <property type="evidence" value="ECO:0007669"/>
    <property type="project" value="InterPro"/>
</dbReference>
<evidence type="ECO:0000256" key="7">
    <source>
        <dbReference type="ARBA" id="ARBA00023136"/>
    </source>
</evidence>
<dbReference type="Pfam" id="PF12698">
    <property type="entry name" value="ABC2_membrane_3"/>
    <property type="match status" value="1"/>
</dbReference>
<feature type="transmembrane region" description="Helical" evidence="8">
    <location>
        <begin position="354"/>
        <end position="372"/>
    </location>
</feature>
<dbReference type="OrthoDB" id="9776218at2"/>
<dbReference type="PANTHER" id="PTHR30294">
    <property type="entry name" value="MEMBRANE COMPONENT OF ABC TRANSPORTER YHHJ-RELATED"/>
    <property type="match status" value="1"/>
</dbReference>
<keyword evidence="3" id="KW-0813">Transport</keyword>
<dbReference type="InterPro" id="IPR047817">
    <property type="entry name" value="ABC2_TM_bact-type"/>
</dbReference>
<gene>
    <name evidence="10" type="ORF">DFR64_1377</name>
</gene>
<evidence type="ECO:0000259" key="9">
    <source>
        <dbReference type="PROSITE" id="PS51012"/>
    </source>
</evidence>
<dbReference type="Proteomes" id="UP000256388">
    <property type="component" value="Unassembled WGS sequence"/>
</dbReference>
<organism evidence="10 11">
    <name type="scientific">Pelolinea submarina</name>
    <dbReference type="NCBI Taxonomy" id="913107"/>
    <lineage>
        <taxon>Bacteria</taxon>
        <taxon>Bacillati</taxon>
        <taxon>Chloroflexota</taxon>
        <taxon>Anaerolineae</taxon>
        <taxon>Anaerolineales</taxon>
        <taxon>Anaerolineaceae</taxon>
        <taxon>Pelolinea</taxon>
    </lineage>
</organism>
<evidence type="ECO:0000256" key="1">
    <source>
        <dbReference type="ARBA" id="ARBA00004651"/>
    </source>
</evidence>
<protein>
    <submittedName>
        <fullName evidence="10">ABC-2 type transport system permease protein</fullName>
    </submittedName>
</protein>
<name>A0A347ZRM6_9CHLR</name>
<dbReference type="GO" id="GO:0005886">
    <property type="term" value="C:plasma membrane"/>
    <property type="evidence" value="ECO:0007669"/>
    <property type="project" value="UniProtKB-SubCell"/>
</dbReference>
<keyword evidence="6 8" id="KW-1133">Transmembrane helix</keyword>
<keyword evidence="11" id="KW-1185">Reference proteome</keyword>
<evidence type="ECO:0000256" key="3">
    <source>
        <dbReference type="ARBA" id="ARBA00022448"/>
    </source>
</evidence>
<evidence type="ECO:0000256" key="8">
    <source>
        <dbReference type="SAM" id="Phobius"/>
    </source>
</evidence>
<evidence type="ECO:0000256" key="5">
    <source>
        <dbReference type="ARBA" id="ARBA00022692"/>
    </source>
</evidence>
<feature type="transmembrane region" description="Helical" evidence="8">
    <location>
        <begin position="292"/>
        <end position="312"/>
    </location>
</feature>
<dbReference type="PROSITE" id="PS51012">
    <property type="entry name" value="ABC_TM2"/>
    <property type="match status" value="1"/>
</dbReference>
<keyword evidence="7 8" id="KW-0472">Membrane</keyword>
<dbReference type="Gene3D" id="3.40.1710.10">
    <property type="entry name" value="abc type-2 transporter like domain"/>
    <property type="match status" value="1"/>
</dbReference>
<dbReference type="EMBL" id="QUMS01000001">
    <property type="protein sequence ID" value="REG11488.1"/>
    <property type="molecule type" value="Genomic_DNA"/>
</dbReference>
<dbReference type="RefSeq" id="WP_116224618.1">
    <property type="nucleotide sequence ID" value="NZ_AP018437.1"/>
</dbReference>
<comment type="similarity">
    <text evidence="2">Belongs to the ABC-2 integral membrane protein family.</text>
</comment>
<sequence>MDRFLTIVKKEFRHIYRDPRTMALILLLPALLLLLLGFGVSGESKEIPLAVVDYSRTEESRAYIDYYTNGEDFAYVYSASSEEELLDLIHRDKVKVGMLIPEDFGRMIATNESTQVQLYINGSADPSDIETIQLKLAAISQMASQNILVKQLEVSGLSGSFSMPIDTNIKMLYNPNRESKMYMIPGLIPIVLQVQLLLLSALAIVKEKEQGTMEQLIVTPIKGWELMLGKIVPYMVVALVNIIGLIWVGSWIFGVQMQGSFLELVGLSMIFSIGSLGIGVLISNLSDSQMQAIYLAVFIVMIPAIILSGLMIPRDGMPPFTYWFSELMPVTYFLEITRGIMLKGVSGFYMWDSIWPMLLLSVVYFAASVFTFKKKI</sequence>
<evidence type="ECO:0000256" key="6">
    <source>
        <dbReference type="ARBA" id="ARBA00022989"/>
    </source>
</evidence>
<evidence type="ECO:0000313" key="11">
    <source>
        <dbReference type="Proteomes" id="UP000256388"/>
    </source>
</evidence>
<comment type="subcellular location">
    <subcellularLocation>
        <location evidence="1">Cell membrane</location>
        <topology evidence="1">Multi-pass membrane protein</topology>
    </subcellularLocation>
</comment>
<feature type="domain" description="ABC transmembrane type-2" evidence="9">
    <location>
        <begin position="141"/>
        <end position="375"/>
    </location>
</feature>
<accession>A0A347ZRM6</accession>
<feature type="transmembrane region" description="Helical" evidence="8">
    <location>
        <begin position="231"/>
        <end position="253"/>
    </location>
</feature>
<dbReference type="InterPro" id="IPR051449">
    <property type="entry name" value="ABC-2_transporter_component"/>
</dbReference>
<feature type="transmembrane region" description="Helical" evidence="8">
    <location>
        <begin position="265"/>
        <end position="285"/>
    </location>
</feature>
<dbReference type="PANTHER" id="PTHR30294:SF29">
    <property type="entry name" value="MULTIDRUG ABC TRANSPORTER PERMEASE YBHS-RELATED"/>
    <property type="match status" value="1"/>
</dbReference>
<keyword evidence="4" id="KW-1003">Cell membrane</keyword>
<comment type="caution">
    <text evidence="10">The sequence shown here is derived from an EMBL/GenBank/DDBJ whole genome shotgun (WGS) entry which is preliminary data.</text>
</comment>
<feature type="transmembrane region" description="Helical" evidence="8">
    <location>
        <begin position="182"/>
        <end position="205"/>
    </location>
</feature>
<reference evidence="10 11" key="1">
    <citation type="submission" date="2018-08" db="EMBL/GenBank/DDBJ databases">
        <title>Genomic Encyclopedia of Type Strains, Phase IV (KMG-IV): sequencing the most valuable type-strain genomes for metagenomic binning, comparative biology and taxonomic classification.</title>
        <authorList>
            <person name="Goeker M."/>
        </authorList>
    </citation>
    <scope>NUCLEOTIDE SEQUENCE [LARGE SCALE GENOMIC DNA]</scope>
    <source>
        <strain evidence="10 11">DSM 23923</strain>
    </source>
</reference>